<dbReference type="OrthoDB" id="9774430at2"/>
<dbReference type="Proteomes" id="UP000261704">
    <property type="component" value="Chromosome"/>
</dbReference>
<dbReference type="SUPFAM" id="SSF51735">
    <property type="entry name" value="NAD(P)-binding Rossmann-fold domains"/>
    <property type="match status" value="1"/>
</dbReference>
<dbReference type="Gene3D" id="3.40.50.720">
    <property type="entry name" value="NAD(P)-binding Rossmann-like Domain"/>
    <property type="match status" value="1"/>
</dbReference>
<dbReference type="PANTHER" id="PTHR43669:SF3">
    <property type="entry name" value="ALCOHOL DEHYDROGENASE, PUTATIVE (AFU_ORTHOLOGUE AFUA_3G03445)-RELATED"/>
    <property type="match status" value="1"/>
</dbReference>
<dbReference type="SMART" id="SM01007">
    <property type="entry name" value="Aldolase_II"/>
    <property type="match status" value="1"/>
</dbReference>
<dbReference type="InterPro" id="IPR001303">
    <property type="entry name" value="Aldolase_II/adducin_N"/>
</dbReference>
<evidence type="ECO:0000313" key="5">
    <source>
        <dbReference type="Proteomes" id="UP000261704"/>
    </source>
</evidence>
<protein>
    <submittedName>
        <fullName evidence="4">Bifunctional aldolase/short-chain dehydrogenase</fullName>
    </submittedName>
</protein>
<evidence type="ECO:0000313" key="4">
    <source>
        <dbReference type="EMBL" id="AXX97734.1"/>
    </source>
</evidence>
<dbReference type="NCBIfam" id="NF006192">
    <property type="entry name" value="PRK08324.1-6"/>
    <property type="match status" value="1"/>
</dbReference>
<evidence type="ECO:0000259" key="3">
    <source>
        <dbReference type="SMART" id="SM01007"/>
    </source>
</evidence>
<dbReference type="Pfam" id="PF00596">
    <property type="entry name" value="Aldolase_II"/>
    <property type="match status" value="1"/>
</dbReference>
<dbReference type="InterPro" id="IPR036291">
    <property type="entry name" value="NAD(P)-bd_dom_sf"/>
</dbReference>
<dbReference type="RefSeq" id="WP_118942391.1">
    <property type="nucleotide sequence ID" value="NZ_CP032125.1"/>
</dbReference>
<dbReference type="SUPFAM" id="SSF53639">
    <property type="entry name" value="AraD/HMP-PK domain-like"/>
    <property type="match status" value="1"/>
</dbReference>
<dbReference type="Gene3D" id="3.40.225.10">
    <property type="entry name" value="Class II aldolase/adducin N-terminal domain"/>
    <property type="match status" value="1"/>
</dbReference>
<keyword evidence="5" id="KW-1185">Reference proteome</keyword>
<dbReference type="PANTHER" id="PTHR43669">
    <property type="entry name" value="5-KETO-D-GLUCONATE 5-REDUCTASE"/>
    <property type="match status" value="1"/>
</dbReference>
<name>A0A347UFV6_9RHOB</name>
<accession>A0A347UFV6</accession>
<evidence type="ECO:0000256" key="2">
    <source>
        <dbReference type="ARBA" id="ARBA00023002"/>
    </source>
</evidence>
<dbReference type="InterPro" id="IPR002347">
    <property type="entry name" value="SDR_fam"/>
</dbReference>
<dbReference type="InterPro" id="IPR036409">
    <property type="entry name" value="Aldolase_II/adducin_N_sf"/>
</dbReference>
<organism evidence="4 5">
    <name type="scientific">Profundibacter amoris</name>
    <dbReference type="NCBI Taxonomy" id="2171755"/>
    <lineage>
        <taxon>Bacteria</taxon>
        <taxon>Pseudomonadati</taxon>
        <taxon>Pseudomonadota</taxon>
        <taxon>Alphaproteobacteria</taxon>
        <taxon>Rhodobacterales</taxon>
        <taxon>Paracoccaceae</taxon>
        <taxon>Profundibacter</taxon>
    </lineage>
</organism>
<proteinExistence type="inferred from homology"/>
<dbReference type="KEGG" id="pamo:BAR1_07205"/>
<dbReference type="AlphaFoldDB" id="A0A347UFV6"/>
<reference evidence="4 5" key="1">
    <citation type="submission" date="2018-09" db="EMBL/GenBank/DDBJ databases">
        <title>Profundibacter amoris BAR1 gen. nov., sp. nov., a new member of the Roseobacter clade isolated at Lokis Castle Vent Field on the Arctic Mid-Oceanic Ridge.</title>
        <authorList>
            <person name="Le Moine Bauer S."/>
            <person name="Sjoeberg A.G."/>
            <person name="L'Haridon S."/>
            <person name="Stokke R."/>
            <person name="Roalkvam I."/>
            <person name="Steen I.H."/>
            <person name="Dahle H."/>
        </authorList>
    </citation>
    <scope>NUCLEOTIDE SEQUENCE [LARGE SCALE GENOMIC DNA]</scope>
    <source>
        <strain evidence="4 5">BAR1</strain>
    </source>
</reference>
<sequence>MVANRWDDIEAKNIAAEAGADPADRDLAVQAYASRLLGADMALVQHGGGNTSCKVLRKDLFGNDVKVLHVKGSGNDLAQITPAGMPAVRLEPLLALRALDALSDEDMVNTVRCNMLDASGPNPSVEILLHAYLPHAFIDHTHATTMLAIADLPDAAAVVDEIFGGKVAVVPFHMPGFDLGKAAAEVYEANPDVEGLLLLNHGHFTFGDSAKLAYDRMITHVNMVEDWVAQKTGRKLKHSGPADAGMKAKAVQVMPLLRGILGARRAEFLGNRDTFMPVMDLRAGDNVQEFLARSDWQELAKRGVATPDHVIRTKNFPLVLTEQVLAGGSDAIAAAVDAYIADYTAYFERNNARVGGGKIMLNPVPDMAWIEGIGIIGMGANATEARIAADLAEQNIAAMSMGEDCGGFHPVGEEDLFDMEYWSLEQAKLPSRNYPRFAGHTVIVTGGGGAIGLATAQAFADLGANIMLVDLFDEALAKGLAQLGPDHDGIALDITAEGAAQKAIDACVARFGGVDILVSNAGAAWTGEMIDLDDALLRKSFELNFFAHQTFSKAAAKVFKTQGRGGQLLYNVSKQAVNPGKGFGAYGLPKAATFFLLRQFALELGPMGVRVNGINADRIRSGLLDDDFIKERAKARGIDEGTYMAGNLIRREVEARHVADAFVALAMSERTTAHVMTVDGGNIEAALR</sequence>
<keyword evidence="2" id="KW-0560">Oxidoreductase</keyword>
<dbReference type="EMBL" id="CP032125">
    <property type="protein sequence ID" value="AXX97734.1"/>
    <property type="molecule type" value="Genomic_DNA"/>
</dbReference>
<dbReference type="Pfam" id="PF00106">
    <property type="entry name" value="adh_short"/>
    <property type="match status" value="1"/>
</dbReference>
<dbReference type="PRINTS" id="PR00081">
    <property type="entry name" value="GDHRDH"/>
</dbReference>
<feature type="domain" description="Class II aldolase/adducin N-terminal" evidence="3">
    <location>
        <begin position="29"/>
        <end position="228"/>
    </location>
</feature>
<gene>
    <name evidence="4" type="ORF">BAR1_07205</name>
</gene>
<evidence type="ECO:0000256" key="1">
    <source>
        <dbReference type="ARBA" id="ARBA00006484"/>
    </source>
</evidence>
<dbReference type="GO" id="GO:0016491">
    <property type="term" value="F:oxidoreductase activity"/>
    <property type="evidence" value="ECO:0007669"/>
    <property type="project" value="UniProtKB-KW"/>
</dbReference>
<comment type="similarity">
    <text evidence="1">Belongs to the short-chain dehydrogenases/reductases (SDR) family.</text>
</comment>